<dbReference type="Proteomes" id="UP000885348">
    <property type="component" value="Unassembled WGS sequence"/>
</dbReference>
<dbReference type="EMBL" id="RVVJ01000023">
    <property type="protein sequence ID" value="MML55210.1"/>
    <property type="molecule type" value="Genomic_DNA"/>
</dbReference>
<protein>
    <submittedName>
        <fullName evidence="1">Uncharacterized protein</fullName>
    </submittedName>
</protein>
<evidence type="ECO:0000313" key="1">
    <source>
        <dbReference type="EMBL" id="MML55210.1"/>
    </source>
</evidence>
<name>A0A3R1BVD2_SALET</name>
<accession>A0A3R1BVD2</accession>
<dbReference type="AlphaFoldDB" id="A0A3R1BVD2"/>
<sequence>MIQTSNILKTQPHSVMGVNMKVNNTTRTINIFRTGTFTDMRGRTHTYSERDLDMMATVYNSGRKRGYNAPLCLGHPASNHPQYGETNALISRGGKLYATVTPDENLTGLVRSRAYKKISASFFMPHHKDNPYPGSWMLRHIGFLGAQPPAVKGLEEFLFSEACELSFFTYGTGTADFSDYVNPSDTDPQNIVHHVTQDISRTMNVSYCEALNIFHQLIWSN</sequence>
<proteinExistence type="predicted"/>
<organism evidence="1">
    <name type="scientific">Salmonella enterica I</name>
    <dbReference type="NCBI Taxonomy" id="59201"/>
    <lineage>
        <taxon>Bacteria</taxon>
        <taxon>Pseudomonadati</taxon>
        <taxon>Pseudomonadota</taxon>
        <taxon>Gammaproteobacteria</taxon>
        <taxon>Enterobacterales</taxon>
        <taxon>Enterobacteriaceae</taxon>
        <taxon>Salmonella</taxon>
    </lineage>
</organism>
<reference evidence="1" key="1">
    <citation type="submission" date="2018-09" db="EMBL/GenBank/DDBJ databases">
        <authorList>
            <person name="Ashton P.M."/>
            <person name="Dallman T."/>
            <person name="Nair S."/>
            <person name="De Pinna E."/>
            <person name="Peters T."/>
            <person name="Grant K."/>
        </authorList>
    </citation>
    <scope>NUCLEOTIDE SEQUENCE [LARGE SCALE GENOMIC DNA]</scope>
    <source>
        <strain evidence="1">598938</strain>
    </source>
</reference>
<comment type="caution">
    <text evidence="1">The sequence shown here is derived from an EMBL/GenBank/DDBJ whole genome shotgun (WGS) entry which is preliminary data.</text>
</comment>
<gene>
    <name evidence="1" type="ORF">D7N80_18265</name>
</gene>